<evidence type="ECO:0000256" key="5">
    <source>
        <dbReference type="ARBA" id="ARBA00022741"/>
    </source>
</evidence>
<dbReference type="InterPro" id="IPR031322">
    <property type="entry name" value="Shikimate/glucono_kinase"/>
</dbReference>
<keyword evidence="4 10" id="KW-0808">Transferase</keyword>
<evidence type="ECO:0000256" key="10">
    <source>
        <dbReference type="RuleBase" id="RU363066"/>
    </source>
</evidence>
<proteinExistence type="inferred from homology"/>
<dbReference type="RefSeq" id="WP_071361770.1">
    <property type="nucleotide sequence ID" value="NZ_JRYB01000001.1"/>
</dbReference>
<dbReference type="SUPFAM" id="SSF52540">
    <property type="entry name" value="P-loop containing nucleoside triphosphate hydrolases"/>
    <property type="match status" value="1"/>
</dbReference>
<keyword evidence="7 10" id="KW-0067">ATP-binding</keyword>
<comment type="pathway">
    <text evidence="1">Carbohydrate acid metabolism.</text>
</comment>
<dbReference type="GO" id="GO:0019521">
    <property type="term" value="P:D-gluconate metabolic process"/>
    <property type="evidence" value="ECO:0007669"/>
    <property type="project" value="UniProtKB-KW"/>
</dbReference>
<dbReference type="InterPro" id="IPR027417">
    <property type="entry name" value="P-loop_NTPase"/>
</dbReference>
<comment type="caution">
    <text evidence="11">The sequence shown here is derived from an EMBL/GenBank/DDBJ whole genome shotgun (WGS) entry which is preliminary data.</text>
</comment>
<dbReference type="CDD" id="cd02021">
    <property type="entry name" value="GntK"/>
    <property type="match status" value="1"/>
</dbReference>
<dbReference type="AlphaFoldDB" id="A0A1S2N676"/>
<keyword evidence="5 10" id="KW-0547">Nucleotide-binding</keyword>
<dbReference type="EMBL" id="JRYB01000001">
    <property type="protein sequence ID" value="OIJ40403.1"/>
    <property type="molecule type" value="Genomic_DNA"/>
</dbReference>
<evidence type="ECO:0000313" key="12">
    <source>
        <dbReference type="Proteomes" id="UP000180246"/>
    </source>
</evidence>
<name>A0A1S2N676_9BURK</name>
<dbReference type="GO" id="GO:0046316">
    <property type="term" value="F:gluconokinase activity"/>
    <property type="evidence" value="ECO:0007669"/>
    <property type="project" value="UniProtKB-EC"/>
</dbReference>
<dbReference type="InterPro" id="IPR006001">
    <property type="entry name" value="Therm_gnt_kin"/>
</dbReference>
<dbReference type="Pfam" id="PF01202">
    <property type="entry name" value="SKI"/>
    <property type="match status" value="1"/>
</dbReference>
<protein>
    <recommendedName>
        <fullName evidence="3 10">Gluconokinase</fullName>
        <ecNumber evidence="3 10">2.7.1.12</ecNumber>
    </recommendedName>
</protein>
<evidence type="ECO:0000256" key="4">
    <source>
        <dbReference type="ARBA" id="ARBA00022679"/>
    </source>
</evidence>
<comment type="catalytic activity">
    <reaction evidence="9 10">
        <text>D-gluconate + ATP = 6-phospho-D-gluconate + ADP + H(+)</text>
        <dbReference type="Rhea" id="RHEA:19433"/>
        <dbReference type="ChEBI" id="CHEBI:15378"/>
        <dbReference type="ChEBI" id="CHEBI:18391"/>
        <dbReference type="ChEBI" id="CHEBI:30616"/>
        <dbReference type="ChEBI" id="CHEBI:58759"/>
        <dbReference type="ChEBI" id="CHEBI:456216"/>
        <dbReference type="EC" id="2.7.1.12"/>
    </reaction>
</comment>
<evidence type="ECO:0000256" key="6">
    <source>
        <dbReference type="ARBA" id="ARBA00022777"/>
    </source>
</evidence>
<evidence type="ECO:0000256" key="2">
    <source>
        <dbReference type="ARBA" id="ARBA00008420"/>
    </source>
</evidence>
<keyword evidence="8" id="KW-0311">Gluconate utilization</keyword>
<dbReference type="GO" id="GO:0005737">
    <property type="term" value="C:cytoplasm"/>
    <property type="evidence" value="ECO:0007669"/>
    <property type="project" value="TreeGrafter"/>
</dbReference>
<evidence type="ECO:0000256" key="7">
    <source>
        <dbReference type="ARBA" id="ARBA00022840"/>
    </source>
</evidence>
<accession>A0A1S2N676</accession>
<evidence type="ECO:0000256" key="8">
    <source>
        <dbReference type="ARBA" id="ARBA00023064"/>
    </source>
</evidence>
<dbReference type="EC" id="2.7.1.12" evidence="3 10"/>
<comment type="similarity">
    <text evidence="2 10">Belongs to the gluconokinase GntK/GntV family.</text>
</comment>
<dbReference type="Gene3D" id="3.40.50.300">
    <property type="entry name" value="P-loop containing nucleotide triphosphate hydrolases"/>
    <property type="match status" value="1"/>
</dbReference>
<dbReference type="NCBIfam" id="TIGR01313">
    <property type="entry name" value="therm_gnt_kin"/>
    <property type="match status" value="1"/>
</dbReference>
<dbReference type="Proteomes" id="UP000180246">
    <property type="component" value="Unassembled WGS sequence"/>
</dbReference>
<keyword evidence="6 10" id="KW-0418">Kinase</keyword>
<evidence type="ECO:0000256" key="3">
    <source>
        <dbReference type="ARBA" id="ARBA00012054"/>
    </source>
</evidence>
<reference evidence="11 12" key="1">
    <citation type="submission" date="2014-10" db="EMBL/GenBank/DDBJ databases">
        <authorList>
            <person name="Seo M.-J."/>
            <person name="Seok Y.J."/>
            <person name="Cha I.-T."/>
        </authorList>
    </citation>
    <scope>NUCLEOTIDE SEQUENCE [LARGE SCALE GENOMIC DNA]</scope>
    <source>
        <strain evidence="11 12">NEU</strain>
    </source>
</reference>
<dbReference type="PANTHER" id="PTHR43442">
    <property type="entry name" value="GLUCONOKINASE-RELATED"/>
    <property type="match status" value="1"/>
</dbReference>
<evidence type="ECO:0000313" key="11">
    <source>
        <dbReference type="EMBL" id="OIJ40403.1"/>
    </source>
</evidence>
<dbReference type="FunFam" id="3.40.50.300:FF:000522">
    <property type="entry name" value="Gluconokinase"/>
    <property type="match status" value="1"/>
</dbReference>
<evidence type="ECO:0000256" key="9">
    <source>
        <dbReference type="ARBA" id="ARBA00048090"/>
    </source>
</evidence>
<sequence>MTTQARDDNKGTAWVVMGVSGCGKTSIGEKLAAALGVPFIEGDAFHSQANIAKMRAGTALTDDDRRDWLLTLRDKLAAREGGAVLSCSSLKRAYRDLLRSAGGDVRFAHLAGERGLLLERVSNRPGHYMPPSLLDSQLNTLEPLQPDEAGITLDIRDSQEQLVAQILASVRT</sequence>
<dbReference type="PROSITE" id="PS51257">
    <property type="entry name" value="PROKAR_LIPOPROTEIN"/>
    <property type="match status" value="1"/>
</dbReference>
<dbReference type="PANTHER" id="PTHR43442:SF3">
    <property type="entry name" value="GLUCONOKINASE-RELATED"/>
    <property type="match status" value="1"/>
</dbReference>
<evidence type="ECO:0000256" key="1">
    <source>
        <dbReference type="ARBA" id="ARBA00004761"/>
    </source>
</evidence>
<organism evidence="11 12">
    <name type="scientific">Massilia timonae</name>
    <dbReference type="NCBI Taxonomy" id="47229"/>
    <lineage>
        <taxon>Bacteria</taxon>
        <taxon>Pseudomonadati</taxon>
        <taxon>Pseudomonadota</taxon>
        <taxon>Betaproteobacteria</taxon>
        <taxon>Burkholderiales</taxon>
        <taxon>Oxalobacteraceae</taxon>
        <taxon>Telluria group</taxon>
        <taxon>Massilia</taxon>
    </lineage>
</organism>
<dbReference type="GO" id="GO:0005524">
    <property type="term" value="F:ATP binding"/>
    <property type="evidence" value="ECO:0007669"/>
    <property type="project" value="UniProtKB-KW"/>
</dbReference>
<gene>
    <name evidence="11" type="ORF">LO55_2630</name>
</gene>